<dbReference type="Proteomes" id="UP000887572">
    <property type="component" value="Unplaced"/>
</dbReference>
<dbReference type="WBParaSite" id="Gr19_v10_g6334.t1">
    <property type="protein sequence ID" value="Gr19_v10_g6334.t1"/>
    <property type="gene ID" value="Gr19_v10_g6334"/>
</dbReference>
<evidence type="ECO:0000313" key="1">
    <source>
        <dbReference type="Proteomes" id="UP000887572"/>
    </source>
</evidence>
<organism evidence="1 2">
    <name type="scientific">Globodera rostochiensis</name>
    <name type="common">Golden nematode worm</name>
    <name type="synonym">Heterodera rostochiensis</name>
    <dbReference type="NCBI Taxonomy" id="31243"/>
    <lineage>
        <taxon>Eukaryota</taxon>
        <taxon>Metazoa</taxon>
        <taxon>Ecdysozoa</taxon>
        <taxon>Nematoda</taxon>
        <taxon>Chromadorea</taxon>
        <taxon>Rhabditida</taxon>
        <taxon>Tylenchina</taxon>
        <taxon>Tylenchomorpha</taxon>
        <taxon>Tylenchoidea</taxon>
        <taxon>Heteroderidae</taxon>
        <taxon>Heteroderinae</taxon>
        <taxon>Globodera</taxon>
    </lineage>
</organism>
<dbReference type="AlphaFoldDB" id="A0A914I2W5"/>
<name>A0A914I2W5_GLORO</name>
<accession>A0A914I2W5</accession>
<evidence type="ECO:0000313" key="2">
    <source>
        <dbReference type="WBParaSite" id="Gr19_v10_g6334.t1"/>
    </source>
</evidence>
<sequence length="74" mass="8686">MAIIEEFEKIVCLEYKEDTFKPFACCGNPKKRANEHFNAAFSNGKQAKQSTFDHRVLEPSKTEHSWMRFEQKSD</sequence>
<proteinExistence type="predicted"/>
<reference evidence="2" key="1">
    <citation type="submission" date="2022-11" db="UniProtKB">
        <authorList>
            <consortium name="WormBaseParasite"/>
        </authorList>
    </citation>
    <scope>IDENTIFICATION</scope>
</reference>
<keyword evidence="1" id="KW-1185">Reference proteome</keyword>
<protein>
    <submittedName>
        <fullName evidence="2">Uncharacterized protein</fullName>
    </submittedName>
</protein>